<dbReference type="SUPFAM" id="SSF52047">
    <property type="entry name" value="RNI-like"/>
    <property type="match status" value="2"/>
</dbReference>
<organism evidence="3 4">
    <name type="scientific">Camelus dromedarius</name>
    <name type="common">Dromedary</name>
    <name type="synonym">Arabian camel</name>
    <dbReference type="NCBI Taxonomy" id="9838"/>
    <lineage>
        <taxon>Eukaryota</taxon>
        <taxon>Metazoa</taxon>
        <taxon>Chordata</taxon>
        <taxon>Craniata</taxon>
        <taxon>Vertebrata</taxon>
        <taxon>Euteleostomi</taxon>
        <taxon>Mammalia</taxon>
        <taxon>Eutheria</taxon>
        <taxon>Laurasiatheria</taxon>
        <taxon>Artiodactyla</taxon>
        <taxon>Tylopoda</taxon>
        <taxon>Camelidae</taxon>
        <taxon>Camelus</taxon>
    </lineage>
</organism>
<keyword evidence="2" id="KW-0677">Repeat</keyword>
<dbReference type="FunFam" id="3.80.10.10:FF:000435">
    <property type="entry name" value="Uncharacterized protein"/>
    <property type="match status" value="1"/>
</dbReference>
<dbReference type="PANTHER" id="PTHR14224">
    <property type="entry name" value="SIMILAR TO PREFERENTIALLY EXPRESSED ANTIGEN IN MELANOMA-LIKE 3"/>
    <property type="match status" value="1"/>
</dbReference>
<dbReference type="InterPro" id="IPR050694">
    <property type="entry name" value="LRRC14/PRAME"/>
</dbReference>
<keyword evidence="1" id="KW-0433">Leucine-rich repeat</keyword>
<proteinExistence type="predicted"/>
<dbReference type="AlphaFoldDB" id="A0A5N4DD99"/>
<dbReference type="Proteomes" id="UP000299084">
    <property type="component" value="Unassembled WGS sequence"/>
</dbReference>
<evidence type="ECO:0000313" key="4">
    <source>
        <dbReference type="Proteomes" id="UP000299084"/>
    </source>
</evidence>
<gene>
    <name evidence="3" type="ORF">Cadr_000013257</name>
</gene>
<evidence type="ECO:0000256" key="2">
    <source>
        <dbReference type="ARBA" id="ARBA00022737"/>
    </source>
</evidence>
<evidence type="ECO:0000256" key="1">
    <source>
        <dbReference type="ARBA" id="ARBA00022614"/>
    </source>
</evidence>
<dbReference type="EMBL" id="JWIN03000013">
    <property type="protein sequence ID" value="KAB1269070.1"/>
    <property type="molecule type" value="Genomic_DNA"/>
</dbReference>
<sequence>MPQEETFQAVLDGLDVLLAQKAPPSLASLAEDISRTEQPLAPLEVIIELCLKERILDGFLTYLLRWAEQKRDSVHLCCRKLRTLSVPVGNTMKAQSLAQLDCRLDQMFRCLMTPLDSLAITHCFLEESDLAHLSWCPNISQLKGLDLSGVSLTDFSPEPLQVLLEKVAATLQELNLNQYGIMDPQLESVLPALSRCSQLRSFSLWSLRSRVRMSVRTPPRLLDLAGTSLLRDNEASAITALEYLPTELFPPLFLEAFFGRRIETLKALVQAWPFVRLPLGGLMHMPQEETFQAVLDGLDVLLAQKFRPRRCRLRVLDLRNTGQNFWSMWSGARAHVCPSSWMAPAAENSSRTKQHLASLEVFTDLCLEKRTPGKFLTYLLRWVEQRKGLIHLRCKKLKIVSMPVGTIMKVLSRVQLDCLQEVDVDCTWRLSALARFAPLLGQMTSVQRLRLSHVRVSEFDRQQQQQQQQQVVQFTSQILRLHHLRDLHLESPSFLEGRLDQMLRCLKTPLDNLSVTNCQLTESDLSHLSRSPNISQLKGLDLSGISLSDFRPELLQGLLEKVAATLQELNLEQCGVMDPQLDSILPALSCCSQLSAFSLCGNRLSMAIMGKLLRCTAGLPRLREEFYPAPQESYGPGGALHLGRLSQLRAKLIEIMRGLGGPRAIWLSSSPCPRWGSKLRSHEEPFLYHCYVPA</sequence>
<dbReference type="InterPro" id="IPR032675">
    <property type="entry name" value="LRR_dom_sf"/>
</dbReference>
<reference evidence="3 4" key="1">
    <citation type="journal article" date="2019" name="Mol. Ecol. Resour.">
        <title>Improving Illumina assemblies with Hi-C and long reads: an example with the North African dromedary.</title>
        <authorList>
            <person name="Elbers J.P."/>
            <person name="Rogers M.F."/>
            <person name="Perelman P.L."/>
            <person name="Proskuryakova A.A."/>
            <person name="Serdyukova N.A."/>
            <person name="Johnson W.E."/>
            <person name="Horin P."/>
            <person name="Corander J."/>
            <person name="Murphy D."/>
            <person name="Burger P.A."/>
        </authorList>
    </citation>
    <scope>NUCLEOTIDE SEQUENCE [LARGE SCALE GENOMIC DNA]</scope>
    <source>
        <strain evidence="3">Drom800</strain>
        <tissue evidence="3">Blood</tissue>
    </source>
</reference>
<name>A0A5N4DD99_CAMDR</name>
<protein>
    <submittedName>
        <fullName evidence="3">PRAME family member 9/15</fullName>
    </submittedName>
</protein>
<dbReference type="GO" id="GO:0005737">
    <property type="term" value="C:cytoplasm"/>
    <property type="evidence" value="ECO:0007669"/>
    <property type="project" value="TreeGrafter"/>
</dbReference>
<comment type="caution">
    <text evidence="3">The sequence shown here is derived from an EMBL/GenBank/DDBJ whole genome shotgun (WGS) entry which is preliminary data.</text>
</comment>
<keyword evidence="4" id="KW-1185">Reference proteome</keyword>
<dbReference type="PANTHER" id="PTHR14224:SF102">
    <property type="match status" value="1"/>
</dbReference>
<dbReference type="Gene3D" id="3.80.10.10">
    <property type="entry name" value="Ribonuclease Inhibitor"/>
    <property type="match status" value="2"/>
</dbReference>
<evidence type="ECO:0000313" key="3">
    <source>
        <dbReference type="EMBL" id="KAB1269070.1"/>
    </source>
</evidence>
<accession>A0A5N4DD99</accession>